<comment type="caution">
    <text evidence="1">The sequence shown here is derived from an EMBL/GenBank/DDBJ whole genome shotgun (WGS) entry which is preliminary data.</text>
</comment>
<evidence type="ECO:0000313" key="1">
    <source>
        <dbReference type="EMBL" id="CYX69299.1"/>
    </source>
</evidence>
<evidence type="ECO:0000313" key="2">
    <source>
        <dbReference type="Proteomes" id="UP000072353"/>
    </source>
</evidence>
<protein>
    <submittedName>
        <fullName evidence="1">Uncharacterized protein</fullName>
    </submittedName>
</protein>
<sequence>MDGFLHFRALDGLAGVLGYSRGDGAIVPVPETLPSQSVVCPTIVGKFLVQEGSERRYYIGRIKDLSREHLVLKEKEGHVRVSMDRLLAFDLEEEE</sequence>
<proteinExistence type="predicted"/>
<accession>A0AB33UC47</accession>
<dbReference type="Proteomes" id="UP000072353">
    <property type="component" value="Unassembled WGS sequence"/>
</dbReference>
<dbReference type="AlphaFoldDB" id="A0AB33UC47"/>
<reference evidence="1 2" key="1">
    <citation type="submission" date="2016-02" db="EMBL/GenBank/DDBJ databases">
        <authorList>
            <consortium name="Pathogen Informatics"/>
        </authorList>
    </citation>
    <scope>NUCLEOTIDE SEQUENCE [LARGE SCALE GENOMIC DNA]</scope>
    <source>
        <strain evidence="1 2">SS975</strain>
    </source>
</reference>
<dbReference type="EMBL" id="FILL01000015">
    <property type="protein sequence ID" value="CYX69299.1"/>
    <property type="molecule type" value="Genomic_DNA"/>
</dbReference>
<gene>
    <name evidence="1" type="ORF">ERS132521_01632</name>
</gene>
<organism evidence="1 2">
    <name type="scientific">Streptococcus suis</name>
    <dbReference type="NCBI Taxonomy" id="1307"/>
    <lineage>
        <taxon>Bacteria</taxon>
        <taxon>Bacillati</taxon>
        <taxon>Bacillota</taxon>
        <taxon>Bacilli</taxon>
        <taxon>Lactobacillales</taxon>
        <taxon>Streptococcaceae</taxon>
        <taxon>Streptococcus</taxon>
    </lineage>
</organism>
<name>A0AB33UC47_STRSU</name>